<dbReference type="RefSeq" id="WP_341441724.1">
    <property type="nucleotide sequence ID" value="NZ_JBBPCN010000001.1"/>
</dbReference>
<dbReference type="SUPFAM" id="SSF54909">
    <property type="entry name" value="Dimeric alpha+beta barrel"/>
    <property type="match status" value="1"/>
</dbReference>
<name>A0ABU9CY28_9NOCA</name>
<dbReference type="EMBL" id="JBBPCN010000001">
    <property type="protein sequence ID" value="MEK8072277.1"/>
    <property type="molecule type" value="Genomic_DNA"/>
</dbReference>
<evidence type="ECO:0000256" key="1">
    <source>
        <dbReference type="ARBA" id="ARBA00023015"/>
    </source>
</evidence>
<organism evidence="5 6">
    <name type="scientific">Rhodococcus navarretei</name>
    <dbReference type="NCBI Taxonomy" id="3128981"/>
    <lineage>
        <taxon>Bacteria</taxon>
        <taxon>Bacillati</taxon>
        <taxon>Actinomycetota</taxon>
        <taxon>Actinomycetes</taxon>
        <taxon>Mycobacteriales</taxon>
        <taxon>Nocardiaceae</taxon>
        <taxon>Rhodococcus</taxon>
    </lineage>
</organism>
<dbReference type="Pfam" id="PF13404">
    <property type="entry name" value="HTH_AsnC-type"/>
    <property type="match status" value="1"/>
</dbReference>
<keyword evidence="2" id="KW-0238">DNA-binding</keyword>
<dbReference type="PROSITE" id="PS50956">
    <property type="entry name" value="HTH_ASNC_2"/>
    <property type="match status" value="1"/>
</dbReference>
<sequence length="154" mass="16788">MPEQPPIALDAVSKAIIEQLQEDGRRSYAAIGKAVGLSEAAVRQRVQRLTDSGVMQIVAVTDPVQVGFKRQAMIGIKCTGDSHALSEELSAIDAIDYVVLTAGSFDVVVEVVCEDDEQLLQILNKQIRSLAGVTSTETLVYLKLVKQQYNWGTR</sequence>
<dbReference type="InterPro" id="IPR011008">
    <property type="entry name" value="Dimeric_a/b-barrel"/>
</dbReference>
<keyword evidence="1" id="KW-0805">Transcription regulation</keyword>
<dbReference type="PANTHER" id="PTHR30154">
    <property type="entry name" value="LEUCINE-RESPONSIVE REGULATORY PROTEIN"/>
    <property type="match status" value="1"/>
</dbReference>
<dbReference type="Pfam" id="PF22482">
    <property type="entry name" value="AsnC_trans_reg_3"/>
    <property type="match status" value="1"/>
</dbReference>
<keyword evidence="6" id="KW-1185">Reference proteome</keyword>
<gene>
    <name evidence="5" type="ORF">AABD04_15665</name>
</gene>
<dbReference type="InterPro" id="IPR000485">
    <property type="entry name" value="AsnC-type_HTH_dom"/>
</dbReference>
<dbReference type="Proteomes" id="UP001456513">
    <property type="component" value="Unassembled WGS sequence"/>
</dbReference>
<proteinExistence type="predicted"/>
<feature type="domain" description="HTH asnC-type" evidence="4">
    <location>
        <begin position="9"/>
        <end position="69"/>
    </location>
</feature>
<evidence type="ECO:0000256" key="3">
    <source>
        <dbReference type="ARBA" id="ARBA00023163"/>
    </source>
</evidence>
<evidence type="ECO:0000313" key="6">
    <source>
        <dbReference type="Proteomes" id="UP001456513"/>
    </source>
</evidence>
<dbReference type="PANTHER" id="PTHR30154:SF34">
    <property type="entry name" value="TRANSCRIPTIONAL REGULATOR AZLB"/>
    <property type="match status" value="1"/>
</dbReference>
<dbReference type="PROSITE" id="PS00519">
    <property type="entry name" value="HTH_ASNC_1"/>
    <property type="match status" value="1"/>
</dbReference>
<dbReference type="InterPro" id="IPR036390">
    <property type="entry name" value="WH_DNA-bd_sf"/>
</dbReference>
<protein>
    <submittedName>
        <fullName evidence="5">Lrp/AsnC family transcriptional regulator</fullName>
    </submittedName>
</protein>
<accession>A0ABU9CY28</accession>
<dbReference type="InterPro" id="IPR054609">
    <property type="entry name" value="PF0864-like_C"/>
</dbReference>
<dbReference type="SUPFAM" id="SSF46785">
    <property type="entry name" value="Winged helix' DNA-binding domain"/>
    <property type="match status" value="1"/>
</dbReference>
<dbReference type="InterPro" id="IPR036388">
    <property type="entry name" value="WH-like_DNA-bd_sf"/>
</dbReference>
<dbReference type="InterPro" id="IPR019888">
    <property type="entry name" value="Tscrpt_reg_AsnC-like"/>
</dbReference>
<dbReference type="PRINTS" id="PR00033">
    <property type="entry name" value="HTHASNC"/>
</dbReference>
<comment type="caution">
    <text evidence="5">The sequence shown here is derived from an EMBL/GenBank/DDBJ whole genome shotgun (WGS) entry which is preliminary data.</text>
</comment>
<dbReference type="SMART" id="SM00344">
    <property type="entry name" value="HTH_ASNC"/>
    <property type="match status" value="1"/>
</dbReference>
<evidence type="ECO:0000259" key="4">
    <source>
        <dbReference type="PROSITE" id="PS50956"/>
    </source>
</evidence>
<reference evidence="5 6" key="1">
    <citation type="submission" date="2024-03" db="EMBL/GenBank/DDBJ databases">
        <title>Rhodococcus navarretei sp. nov. and Pseudarthrobacter quantumdoti sp. nov., two new species with the ability to biosynthesize Quantum Dots isolated from soil samples at Union Glacier, Antarctica.</title>
        <authorList>
            <person name="Vargas M."/>
        </authorList>
    </citation>
    <scope>NUCLEOTIDE SEQUENCE [LARGE SCALE GENOMIC DNA]</scope>
    <source>
        <strain evidence="5 6">EXRC-4A-4</strain>
    </source>
</reference>
<dbReference type="Gene3D" id="3.30.70.920">
    <property type="match status" value="1"/>
</dbReference>
<dbReference type="Gene3D" id="1.10.10.10">
    <property type="entry name" value="Winged helix-like DNA-binding domain superfamily/Winged helix DNA-binding domain"/>
    <property type="match status" value="1"/>
</dbReference>
<dbReference type="InterPro" id="IPR019885">
    <property type="entry name" value="Tscrpt_reg_HTH_AsnC-type_CS"/>
</dbReference>
<evidence type="ECO:0000256" key="2">
    <source>
        <dbReference type="ARBA" id="ARBA00023125"/>
    </source>
</evidence>
<keyword evidence="3" id="KW-0804">Transcription</keyword>
<evidence type="ECO:0000313" key="5">
    <source>
        <dbReference type="EMBL" id="MEK8072277.1"/>
    </source>
</evidence>